<accession>G5GDD9</accession>
<dbReference type="Gene3D" id="1.10.530.10">
    <property type="match status" value="1"/>
</dbReference>
<keyword evidence="3" id="KW-0732">Signal</keyword>
<evidence type="ECO:0000259" key="4">
    <source>
        <dbReference type="PROSITE" id="PS51782"/>
    </source>
</evidence>
<dbReference type="SUPFAM" id="SSF54106">
    <property type="entry name" value="LysM domain"/>
    <property type="match status" value="1"/>
</dbReference>
<dbReference type="GO" id="GO:0016020">
    <property type="term" value="C:membrane"/>
    <property type="evidence" value="ECO:0007669"/>
    <property type="project" value="InterPro"/>
</dbReference>
<protein>
    <recommendedName>
        <fullName evidence="4">LysM domain-containing protein</fullName>
    </recommendedName>
</protein>
<dbReference type="InterPro" id="IPR023346">
    <property type="entry name" value="Lysozyme-like_dom_sf"/>
</dbReference>
<evidence type="ECO:0000256" key="1">
    <source>
        <dbReference type="ARBA" id="ARBA00007734"/>
    </source>
</evidence>
<feature type="domain" description="LysM" evidence="4">
    <location>
        <begin position="448"/>
        <end position="491"/>
    </location>
</feature>
<dbReference type="GO" id="GO:0008933">
    <property type="term" value="F:peptidoglycan lytic transglycosylase activity"/>
    <property type="evidence" value="ECO:0007669"/>
    <property type="project" value="InterPro"/>
</dbReference>
<feature type="compositionally biased region" description="Basic and acidic residues" evidence="2">
    <location>
        <begin position="412"/>
        <end position="421"/>
    </location>
</feature>
<dbReference type="Pfam" id="PF01476">
    <property type="entry name" value="LysM"/>
    <property type="match status" value="1"/>
</dbReference>
<dbReference type="InterPro" id="IPR000189">
    <property type="entry name" value="Transglyc_AS"/>
</dbReference>
<dbReference type="InterPro" id="IPR036779">
    <property type="entry name" value="LysM_dom_sf"/>
</dbReference>
<dbReference type="eggNOG" id="COG0741">
    <property type="taxonomic scope" value="Bacteria"/>
</dbReference>
<keyword evidence="6" id="KW-1185">Reference proteome</keyword>
<dbReference type="InterPro" id="IPR008258">
    <property type="entry name" value="Transglycosylase_SLT_dom_1"/>
</dbReference>
<feature type="chain" id="PRO_5003477165" description="LysM domain-containing protein" evidence="3">
    <location>
        <begin position="30"/>
        <end position="492"/>
    </location>
</feature>
<dbReference type="PROSITE" id="PS51782">
    <property type="entry name" value="LYSM"/>
    <property type="match status" value="1"/>
</dbReference>
<dbReference type="Pfam" id="PF01464">
    <property type="entry name" value="SLT"/>
    <property type="match status" value="1"/>
</dbReference>
<evidence type="ECO:0000256" key="2">
    <source>
        <dbReference type="SAM" id="MobiDB-lite"/>
    </source>
</evidence>
<dbReference type="SMART" id="SM00257">
    <property type="entry name" value="LysM"/>
    <property type="match status" value="1"/>
</dbReference>
<dbReference type="HOGENOM" id="CLU_009520_1_0_10"/>
<proteinExistence type="inferred from homology"/>
<evidence type="ECO:0000313" key="5">
    <source>
        <dbReference type="EMBL" id="EHG22053.1"/>
    </source>
</evidence>
<dbReference type="SUPFAM" id="SSF53955">
    <property type="entry name" value="Lysozyme-like"/>
    <property type="match status" value="1"/>
</dbReference>
<dbReference type="PATRIC" id="fig|679199.3.peg.1757"/>
<dbReference type="Gene3D" id="3.10.350.10">
    <property type="entry name" value="LysM domain"/>
    <property type="match status" value="1"/>
</dbReference>
<feature type="region of interest" description="Disordered" evidence="2">
    <location>
        <begin position="370"/>
        <end position="492"/>
    </location>
</feature>
<reference evidence="5 6" key="1">
    <citation type="submission" date="2011-08" db="EMBL/GenBank/DDBJ databases">
        <title>The Genome Sequence of Prevotella sp. oral taxon 302 str. F0323.</title>
        <authorList>
            <consortium name="The Broad Institute Genome Sequencing Platform"/>
            <person name="Earl A."/>
            <person name="Ward D."/>
            <person name="Feldgarden M."/>
            <person name="Gevers D."/>
            <person name="Izard J."/>
            <person name="Blanton J.M."/>
            <person name="Baranova O.V."/>
            <person name="Tanner A.C."/>
            <person name="Dewhirst F.E."/>
            <person name="Young S.K."/>
            <person name="Zeng Q."/>
            <person name="Gargeya S."/>
            <person name="Fitzgerald M."/>
            <person name="Haas B."/>
            <person name="Abouelleil A."/>
            <person name="Alvarado L."/>
            <person name="Arachchi H.M."/>
            <person name="Berlin A."/>
            <person name="Brown A."/>
            <person name="Chapman S.B."/>
            <person name="Chen Z."/>
            <person name="Dunbar C."/>
            <person name="Freedman E."/>
            <person name="Gearin G."/>
            <person name="Gellesch M."/>
            <person name="Goldberg J."/>
            <person name="Griggs A."/>
            <person name="Gujja S."/>
            <person name="Heiman D."/>
            <person name="Howarth C."/>
            <person name="Larson L."/>
            <person name="Lui A."/>
            <person name="MacDonald P.J.P."/>
            <person name="Montmayeur A."/>
            <person name="Murphy C."/>
            <person name="Neiman D."/>
            <person name="Pearson M."/>
            <person name="Priest M."/>
            <person name="Roberts A."/>
            <person name="Saif S."/>
            <person name="Shea T."/>
            <person name="Shenoy N."/>
            <person name="Sisk P."/>
            <person name="Stolte C."/>
            <person name="Sykes S."/>
            <person name="Wortman J."/>
            <person name="Nusbaum C."/>
            <person name="Birren B."/>
        </authorList>
    </citation>
    <scope>NUCLEOTIDE SEQUENCE [LARGE SCALE GENOMIC DNA]</scope>
    <source>
        <strain evidence="5 6">F0323</strain>
    </source>
</reference>
<dbReference type="STRING" id="679199.HMPREF9332_01568"/>
<dbReference type="PANTHER" id="PTHR37423">
    <property type="entry name" value="SOLUBLE LYTIC MUREIN TRANSGLYCOSYLASE-RELATED"/>
    <property type="match status" value="1"/>
</dbReference>
<dbReference type="PROSITE" id="PS00922">
    <property type="entry name" value="TRANSGLYCOSYLASE"/>
    <property type="match status" value="1"/>
</dbReference>
<dbReference type="EMBL" id="ACZK01000025">
    <property type="protein sequence ID" value="EHG22053.1"/>
    <property type="molecule type" value="Genomic_DNA"/>
</dbReference>
<dbReference type="CDD" id="cd16894">
    <property type="entry name" value="MltD-like"/>
    <property type="match status" value="1"/>
</dbReference>
<sequence length="492" mass="56161">MLKNIMNKINKIFLTLALTVLPAGLTAQSEITVHDSITNRDEVFNIPEGMSNNESAQLQKWLAKKFLYVDTTAMTSSYNVTYGPEVYRERLQRLPYKMEMPYNPIVQKFIDRYTEELRNKVSYMLGAGNYYIPIFEAALDAYGLPLELKYLPVVESGLDPTAISHAGAAGLWQFMITTARRYDLKINSLVDERMDPYKASWAAAKYLKDLYDIYGDWNLVLAAYNAGPQQVSKAIRRTGGERDYWKIYPYLPNETRGYVPAFIAANYVMNYYCDHNIAPMKSRYPILTDTVLIDRTLHMQQVAELCKVDIEAVRALNPQYKTDIIPGLSALSSLTLPQEAIGKFLDLRDSVYSYRAEELLTQRTEVEVDEIEAPRTTRSRSSRADRQETMPSNSRESRAEVRSHKSSKRHSKAAERDDRRSNSKSSKRKGRHSNAEHSKKSKRAERNSSTTVKKGDTLSDIAKRNNTTVEKLKKKNKISGTTIKPGQKLKVK</sequence>
<feature type="compositionally biased region" description="Basic and acidic residues" evidence="2">
    <location>
        <begin position="453"/>
        <end position="463"/>
    </location>
</feature>
<dbReference type="CDD" id="cd00118">
    <property type="entry name" value="LysM"/>
    <property type="match status" value="1"/>
</dbReference>
<comment type="caution">
    <text evidence="5">The sequence shown here is derived from an EMBL/GenBank/DDBJ whole genome shotgun (WGS) entry which is preliminary data.</text>
</comment>
<dbReference type="AlphaFoldDB" id="G5GDD9"/>
<dbReference type="PANTHER" id="PTHR37423:SF2">
    <property type="entry name" value="MEMBRANE-BOUND LYTIC MUREIN TRANSGLYCOSYLASE C"/>
    <property type="match status" value="1"/>
</dbReference>
<dbReference type="GO" id="GO:0000270">
    <property type="term" value="P:peptidoglycan metabolic process"/>
    <property type="evidence" value="ECO:0007669"/>
    <property type="project" value="InterPro"/>
</dbReference>
<dbReference type="eggNOG" id="COG1388">
    <property type="taxonomic scope" value="Bacteria"/>
</dbReference>
<dbReference type="Proteomes" id="UP000015993">
    <property type="component" value="Unassembled WGS sequence"/>
</dbReference>
<feature type="signal peptide" evidence="3">
    <location>
        <begin position="1"/>
        <end position="29"/>
    </location>
</feature>
<organism evidence="5 6">
    <name type="scientific">Alloprevotella rava F0323</name>
    <dbReference type="NCBI Taxonomy" id="679199"/>
    <lineage>
        <taxon>Bacteria</taxon>
        <taxon>Pseudomonadati</taxon>
        <taxon>Bacteroidota</taxon>
        <taxon>Bacteroidia</taxon>
        <taxon>Bacteroidales</taxon>
        <taxon>Prevotellaceae</taxon>
        <taxon>Alloprevotella</taxon>
    </lineage>
</organism>
<name>G5GDD9_9BACT</name>
<gene>
    <name evidence="5" type="ORF">HMPREF9332_01568</name>
</gene>
<evidence type="ECO:0000256" key="3">
    <source>
        <dbReference type="SAM" id="SignalP"/>
    </source>
</evidence>
<evidence type="ECO:0000313" key="6">
    <source>
        <dbReference type="Proteomes" id="UP000015993"/>
    </source>
</evidence>
<comment type="similarity">
    <text evidence="1">Belongs to the transglycosylase Slt family.</text>
</comment>
<dbReference type="InterPro" id="IPR018392">
    <property type="entry name" value="LysM"/>
</dbReference>